<dbReference type="PANTHER" id="PTHR12521">
    <property type="entry name" value="PROTEIN C6ORF130"/>
    <property type="match status" value="1"/>
</dbReference>
<dbReference type="GO" id="GO:0140291">
    <property type="term" value="P:peptidyl-glutamate ADP-deribosylation"/>
    <property type="evidence" value="ECO:0007669"/>
    <property type="project" value="TreeGrafter"/>
</dbReference>
<dbReference type="SUPFAM" id="SSF52949">
    <property type="entry name" value="Macro domain-like"/>
    <property type="match status" value="1"/>
</dbReference>
<comment type="caution">
    <text evidence="2">The sequence shown here is derived from an EMBL/GenBank/DDBJ whole genome shotgun (WGS) entry which is preliminary data.</text>
</comment>
<dbReference type="Gene3D" id="3.40.220.10">
    <property type="entry name" value="Leucine Aminopeptidase, subunit E, domain 1"/>
    <property type="match status" value="1"/>
</dbReference>
<sequence length="230" mass="26773">MPPTLKQTDILDCIDPNFNTFVKLPRDLFPEVSSIAEAVKICQSRKRLRLIEIPGNINDLIYSIKYGPIAVLFSTDLTMVSGIEKKISENISIIPSLTRSELELGKVVNVPYKKQHVYCMFTRKHWWERSSYSALLTCLKRLLIRVLRNKQKYVFIPRLGCGVDGLDWEDVKSMIKFVFGRTKVQIIALSMRSDKKTLMTEIKPKRRPRTKKTLYTTNNELKWFTNITKK</sequence>
<keyword evidence="3" id="KW-1185">Reference proteome</keyword>
<evidence type="ECO:0000313" key="3">
    <source>
        <dbReference type="Proteomes" id="UP000031668"/>
    </source>
</evidence>
<dbReference type="InterPro" id="IPR002589">
    <property type="entry name" value="Macro_dom"/>
</dbReference>
<gene>
    <name evidence="2" type="ORF">RF11_02441</name>
</gene>
<name>A0A0C2JAT1_THEKT</name>
<accession>A0A0C2JAT1</accession>
<evidence type="ECO:0000259" key="1">
    <source>
        <dbReference type="Pfam" id="PF01661"/>
    </source>
</evidence>
<feature type="domain" description="Macro" evidence="1">
    <location>
        <begin position="116"/>
        <end position="174"/>
    </location>
</feature>
<dbReference type="InterPro" id="IPR043472">
    <property type="entry name" value="Macro_dom-like"/>
</dbReference>
<dbReference type="OrthoDB" id="2155246at2759"/>
<dbReference type="EMBL" id="JWZT01003589">
    <property type="protein sequence ID" value="KII66243.1"/>
    <property type="molecule type" value="Genomic_DNA"/>
</dbReference>
<dbReference type="InterPro" id="IPR050892">
    <property type="entry name" value="ADP-ribose_metab_enzymes"/>
</dbReference>
<dbReference type="Proteomes" id="UP000031668">
    <property type="component" value="Unassembled WGS sequence"/>
</dbReference>
<protein>
    <submittedName>
        <fullName evidence="2">O-acetyl-ADP-ribose deacetylase 1</fullName>
    </submittedName>
</protein>
<reference evidence="2 3" key="1">
    <citation type="journal article" date="2014" name="Genome Biol. Evol.">
        <title>The genome of the myxosporean Thelohanellus kitauei shows adaptations to nutrient acquisition within its fish host.</title>
        <authorList>
            <person name="Yang Y."/>
            <person name="Xiong J."/>
            <person name="Zhou Z."/>
            <person name="Huo F."/>
            <person name="Miao W."/>
            <person name="Ran C."/>
            <person name="Liu Y."/>
            <person name="Zhang J."/>
            <person name="Feng J."/>
            <person name="Wang M."/>
            <person name="Wang M."/>
            <person name="Wang L."/>
            <person name="Yao B."/>
        </authorList>
    </citation>
    <scope>NUCLEOTIDE SEQUENCE [LARGE SCALE GENOMIC DNA]</scope>
    <source>
        <strain evidence="2">Wuqing</strain>
    </source>
</reference>
<proteinExistence type="predicted"/>
<dbReference type="PANTHER" id="PTHR12521:SF0">
    <property type="entry name" value="ADP-RIBOSE GLYCOHYDROLASE OARD1"/>
    <property type="match status" value="1"/>
</dbReference>
<dbReference type="Pfam" id="PF01661">
    <property type="entry name" value="Macro"/>
    <property type="match status" value="1"/>
</dbReference>
<organism evidence="2 3">
    <name type="scientific">Thelohanellus kitauei</name>
    <name type="common">Myxosporean</name>
    <dbReference type="NCBI Taxonomy" id="669202"/>
    <lineage>
        <taxon>Eukaryota</taxon>
        <taxon>Metazoa</taxon>
        <taxon>Cnidaria</taxon>
        <taxon>Myxozoa</taxon>
        <taxon>Myxosporea</taxon>
        <taxon>Bivalvulida</taxon>
        <taxon>Platysporina</taxon>
        <taxon>Myxobolidae</taxon>
        <taxon>Thelohanellus</taxon>
    </lineage>
</organism>
<dbReference type="AlphaFoldDB" id="A0A0C2JAT1"/>
<evidence type="ECO:0000313" key="2">
    <source>
        <dbReference type="EMBL" id="KII66243.1"/>
    </source>
</evidence>